<dbReference type="RefSeq" id="WP_008797367.1">
    <property type="nucleotide sequence ID" value="NZ_KQ235735.1"/>
</dbReference>
<dbReference type="InterPro" id="IPR029063">
    <property type="entry name" value="SAM-dependent_MTases_sf"/>
</dbReference>
<protein>
    <submittedName>
        <fullName evidence="5">Biotin biosynthesis protein BioC</fullName>
    </submittedName>
</protein>
<dbReference type="InterPro" id="IPR011814">
    <property type="entry name" value="BioC"/>
</dbReference>
<evidence type="ECO:0000256" key="2">
    <source>
        <dbReference type="ARBA" id="ARBA00022679"/>
    </source>
</evidence>
<dbReference type="eggNOG" id="COG0500">
    <property type="taxonomic scope" value="Bacteria"/>
</dbReference>
<keyword evidence="2" id="KW-0808">Transferase</keyword>
<accession>A0A0M1VSL6</accession>
<sequence>MNFNKHYNVYEKYSLAQKQVAKNLLDYMGKSNIFNTQINSIFEIGCGTGIFTKEYRKYFLHSDLILNDIFDVREFIKDIDYNIFIQENIEELDIPKSDLVVSSSVFQWIKDKDSLIRNIAENTDNLCFSSYVSGNLIEIKNHFDISLDYLNIEEFKEILKKYFSSVKYYSETIKLDFEDPMAVLKHLKYTGVTGFQKTSISKIKTFKNNILTYEVAYFICKK</sequence>
<reference evidence="5 6" key="1">
    <citation type="submission" date="2011-10" db="EMBL/GenBank/DDBJ databases">
        <title>The Genome Sequence of Fusobacterium sp. 4_1_13.</title>
        <authorList>
            <consortium name="The Broad Institute Genome Sequencing Platform"/>
            <person name="Earl A."/>
            <person name="Ward D."/>
            <person name="Feldgarden M."/>
            <person name="Gevers D."/>
            <person name="Strauss J."/>
            <person name="Ambrose C."/>
            <person name="Allen-Vercoe E."/>
            <person name="Young S.K."/>
            <person name="Zeng Q."/>
            <person name="Gargeya S."/>
            <person name="Fitzgerald M."/>
            <person name="Haas B."/>
            <person name="Abouelleil A."/>
            <person name="Alvarado L."/>
            <person name="Arachchi H.M."/>
            <person name="Berlin A."/>
            <person name="Brown A."/>
            <person name="Chapman S.B."/>
            <person name="Chen Z."/>
            <person name="Dunbar C."/>
            <person name="Freedman E."/>
            <person name="Gearin G."/>
            <person name="Goldberg J."/>
            <person name="Griggs A."/>
            <person name="Gujja S."/>
            <person name="Heiman D."/>
            <person name="Howarth C."/>
            <person name="Larson L."/>
            <person name="Lui A."/>
            <person name="MacDonald P.J."/>
            <person name="Montmayeur A."/>
            <person name="Murphy C."/>
            <person name="Neiman D."/>
            <person name="Pearson M."/>
            <person name="Priest M."/>
            <person name="Roberts A."/>
            <person name="Saif S."/>
            <person name="Shea T."/>
            <person name="Shenoy N."/>
            <person name="Sisk P."/>
            <person name="Stolte C."/>
            <person name="Sykes S."/>
            <person name="Wortman J."/>
            <person name="Nusbaum C."/>
            <person name="Birren B."/>
        </authorList>
    </citation>
    <scope>NUCLEOTIDE SEQUENCE [LARGE SCALE GENOMIC DNA]</scope>
    <source>
        <strain evidence="5 6">4_1_13</strain>
    </source>
</reference>
<dbReference type="GO" id="GO:0009102">
    <property type="term" value="P:biotin biosynthetic process"/>
    <property type="evidence" value="ECO:0007669"/>
    <property type="project" value="UniProtKB-KW"/>
</dbReference>
<organism evidence="5 6">
    <name type="scientific">Fusobacterium vincentii 4_1_13</name>
    <dbReference type="NCBI Taxonomy" id="469606"/>
    <lineage>
        <taxon>Bacteria</taxon>
        <taxon>Fusobacteriati</taxon>
        <taxon>Fusobacteriota</taxon>
        <taxon>Fusobacteriia</taxon>
        <taxon>Fusobacteriales</taxon>
        <taxon>Fusobacteriaceae</taxon>
        <taxon>Fusobacterium</taxon>
    </lineage>
</organism>
<dbReference type="Proteomes" id="UP000004925">
    <property type="component" value="Unassembled WGS sequence"/>
</dbReference>
<keyword evidence="4" id="KW-0093">Biotin biosynthesis</keyword>
<dbReference type="GO" id="GO:0032259">
    <property type="term" value="P:methylation"/>
    <property type="evidence" value="ECO:0007669"/>
    <property type="project" value="UniProtKB-KW"/>
</dbReference>
<dbReference type="Pfam" id="PF13489">
    <property type="entry name" value="Methyltransf_23"/>
    <property type="match status" value="1"/>
</dbReference>
<dbReference type="SUPFAM" id="SSF53335">
    <property type="entry name" value="S-adenosyl-L-methionine-dependent methyltransferases"/>
    <property type="match status" value="1"/>
</dbReference>
<evidence type="ECO:0000256" key="1">
    <source>
        <dbReference type="ARBA" id="ARBA00022603"/>
    </source>
</evidence>
<gene>
    <name evidence="5" type="ORF">FSCG_00370</name>
</gene>
<dbReference type="GO" id="GO:0010340">
    <property type="term" value="F:carboxyl-O-methyltransferase activity"/>
    <property type="evidence" value="ECO:0007669"/>
    <property type="project" value="InterPro"/>
</dbReference>
<evidence type="ECO:0000313" key="6">
    <source>
        <dbReference type="Proteomes" id="UP000004925"/>
    </source>
</evidence>
<dbReference type="EMBL" id="ACDE02000013">
    <property type="protein sequence ID" value="EEO39657.1"/>
    <property type="molecule type" value="Genomic_DNA"/>
</dbReference>
<evidence type="ECO:0000313" key="5">
    <source>
        <dbReference type="EMBL" id="EEO39657.1"/>
    </source>
</evidence>
<evidence type="ECO:0000256" key="4">
    <source>
        <dbReference type="ARBA" id="ARBA00022756"/>
    </source>
</evidence>
<comment type="caution">
    <text evidence="5">The sequence shown here is derived from an EMBL/GenBank/DDBJ whole genome shotgun (WGS) entry which is preliminary data.</text>
</comment>
<evidence type="ECO:0000256" key="3">
    <source>
        <dbReference type="ARBA" id="ARBA00022691"/>
    </source>
</evidence>
<dbReference type="HOGENOM" id="CLU_046586_1_0_0"/>
<dbReference type="AlphaFoldDB" id="A0A0M1VSL6"/>
<proteinExistence type="predicted"/>
<dbReference type="NCBIfam" id="TIGR02072">
    <property type="entry name" value="BioC"/>
    <property type="match status" value="1"/>
</dbReference>
<keyword evidence="3" id="KW-0949">S-adenosyl-L-methionine</keyword>
<dbReference type="CDD" id="cd02440">
    <property type="entry name" value="AdoMet_MTases"/>
    <property type="match status" value="1"/>
</dbReference>
<dbReference type="Gene3D" id="3.40.50.150">
    <property type="entry name" value="Vaccinia Virus protein VP39"/>
    <property type="match status" value="1"/>
</dbReference>
<name>A0A0M1VSL6_FUSVC</name>
<keyword evidence="1" id="KW-0489">Methyltransferase</keyword>